<sequence length="711" mass="79062">MSMEPLTITTAIITLSKTLQQVVTLLSDFANADKKVAEIRRDLELTQSVLKYIHEQENKQNSPPTLSIDDDPRPSRRRASNAGVHLSHVLRDNISQLQLDLQCFSEELSKLAKPCSPGSKVGKIVANGKVAWKMSYLERMQQSIVNKRMQLELVRNSLEIDRRDGHASPERRKSADRVASIFHALARHLNDHSSETSLPPPSYHAQEIFVKAVRKGRWRDVEGLLKQVHPNFRLGPKEGEVFPLHIAAMLGDLAMAELLISYGATVDCCAQSNETPLMMAIEHDRSVVALALIRRGADVNRSDSRGQTPLHMAARKNSKAVVQTLLNNGADANSCDAVGNTPLMAAICRDDREIQPSDTSVLRVLLQPNGYTMAADPTLGTERKHYTPLHHAAAQGWLEDLRIMMTLSCSRRAQECAVLDYMDRTPIWFAAKHNRLDVMEHLINSGADVNQLSKDRENPAALWAASHNAATVEVLLCSGCDSNLVNNEGHTLLHRACWTGNVVLARLLLQHEADPTIRDKNGMQPLHYASREGYDTLVKMLLESSKRYAIDINCVDNTGNTPLMFAADQGHDFMIKLLLNHTPPADFRQRDKLGCDAFYFACARGHILCASYLLGCGANINTRNNKDNTPLHVVAKLGRKDMVGWLLRMGADKEAKSTQPFDGMDVKGTPPAIAKAAGLSPSLCDEIVDMLQNWEPDRRREVRYTASRVPF</sequence>
<dbReference type="AlphaFoldDB" id="A0AAN6W7M6"/>
<dbReference type="Gene3D" id="1.25.40.20">
    <property type="entry name" value="Ankyrin repeat-containing domain"/>
    <property type="match status" value="4"/>
</dbReference>
<protein>
    <submittedName>
        <fullName evidence="5">Ankyrin repeat-containing domain protein</fullName>
    </submittedName>
</protein>
<feature type="repeat" description="ANK" evidence="3">
    <location>
        <begin position="272"/>
        <end position="304"/>
    </location>
</feature>
<feature type="repeat" description="ANK" evidence="3">
    <location>
        <begin position="593"/>
        <end position="625"/>
    </location>
</feature>
<evidence type="ECO:0000256" key="4">
    <source>
        <dbReference type="SAM" id="MobiDB-lite"/>
    </source>
</evidence>
<dbReference type="InterPro" id="IPR002110">
    <property type="entry name" value="Ankyrin_rpt"/>
</dbReference>
<reference evidence="5" key="2">
    <citation type="submission" date="2023-05" db="EMBL/GenBank/DDBJ databases">
        <authorList>
            <consortium name="Lawrence Berkeley National Laboratory"/>
            <person name="Steindorff A."/>
            <person name="Hensen N."/>
            <person name="Bonometti L."/>
            <person name="Westerberg I."/>
            <person name="Brannstrom I.O."/>
            <person name="Guillou S."/>
            <person name="Cros-Aarteil S."/>
            <person name="Calhoun S."/>
            <person name="Haridas S."/>
            <person name="Kuo A."/>
            <person name="Mondo S."/>
            <person name="Pangilinan J."/>
            <person name="Riley R."/>
            <person name="Labutti K."/>
            <person name="Andreopoulos B."/>
            <person name="Lipzen A."/>
            <person name="Chen C."/>
            <person name="Yanf M."/>
            <person name="Daum C."/>
            <person name="Ng V."/>
            <person name="Clum A."/>
            <person name="Ohm R."/>
            <person name="Martin F."/>
            <person name="Silar P."/>
            <person name="Natvig D."/>
            <person name="Lalanne C."/>
            <person name="Gautier V."/>
            <person name="Ament-Velasquez S.L."/>
            <person name="Kruys A."/>
            <person name="Hutchinson M.I."/>
            <person name="Powell A.J."/>
            <person name="Barry K."/>
            <person name="Miller A.N."/>
            <person name="Grigoriev I.V."/>
            <person name="Debuchy R."/>
            <person name="Gladieux P."/>
            <person name="Thoren M.H."/>
            <person name="Johannesson H."/>
        </authorList>
    </citation>
    <scope>NUCLEOTIDE SEQUENCE</scope>
    <source>
        <strain evidence="5">CBS 892.96</strain>
    </source>
</reference>
<dbReference type="EMBL" id="MU866189">
    <property type="protein sequence ID" value="KAK4176681.1"/>
    <property type="molecule type" value="Genomic_DNA"/>
</dbReference>
<dbReference type="SMART" id="SM00248">
    <property type="entry name" value="ANK"/>
    <property type="match status" value="12"/>
</dbReference>
<feature type="repeat" description="ANK" evidence="3">
    <location>
        <begin position="239"/>
        <end position="271"/>
    </location>
</feature>
<evidence type="ECO:0000256" key="2">
    <source>
        <dbReference type="ARBA" id="ARBA00023043"/>
    </source>
</evidence>
<dbReference type="PRINTS" id="PR01415">
    <property type="entry name" value="ANKYRIN"/>
</dbReference>
<feature type="region of interest" description="Disordered" evidence="4">
    <location>
        <begin position="56"/>
        <end position="81"/>
    </location>
</feature>
<feature type="repeat" description="ANK" evidence="3">
    <location>
        <begin position="626"/>
        <end position="658"/>
    </location>
</feature>
<keyword evidence="2 3" id="KW-0040">ANK repeat</keyword>
<comment type="caution">
    <text evidence="5">The sequence shown here is derived from an EMBL/GenBank/DDBJ whole genome shotgun (WGS) entry which is preliminary data.</text>
</comment>
<dbReference type="PANTHER" id="PTHR24123">
    <property type="entry name" value="ANKYRIN REPEAT-CONTAINING"/>
    <property type="match status" value="1"/>
</dbReference>
<dbReference type="InterPro" id="IPR036770">
    <property type="entry name" value="Ankyrin_rpt-contain_sf"/>
</dbReference>
<dbReference type="InterPro" id="IPR051165">
    <property type="entry name" value="Multifunctional_ANK_Repeat"/>
</dbReference>
<dbReference type="Pfam" id="PF12796">
    <property type="entry name" value="Ank_2"/>
    <property type="match status" value="4"/>
</dbReference>
<reference evidence="5" key="1">
    <citation type="journal article" date="2023" name="Mol. Phylogenet. Evol.">
        <title>Genome-scale phylogeny and comparative genomics of the fungal order Sordariales.</title>
        <authorList>
            <person name="Hensen N."/>
            <person name="Bonometti L."/>
            <person name="Westerberg I."/>
            <person name="Brannstrom I.O."/>
            <person name="Guillou S."/>
            <person name="Cros-Aarteil S."/>
            <person name="Calhoun S."/>
            <person name="Haridas S."/>
            <person name="Kuo A."/>
            <person name="Mondo S."/>
            <person name="Pangilinan J."/>
            <person name="Riley R."/>
            <person name="LaButti K."/>
            <person name="Andreopoulos B."/>
            <person name="Lipzen A."/>
            <person name="Chen C."/>
            <person name="Yan M."/>
            <person name="Daum C."/>
            <person name="Ng V."/>
            <person name="Clum A."/>
            <person name="Steindorff A."/>
            <person name="Ohm R.A."/>
            <person name="Martin F."/>
            <person name="Silar P."/>
            <person name="Natvig D.O."/>
            <person name="Lalanne C."/>
            <person name="Gautier V."/>
            <person name="Ament-Velasquez S.L."/>
            <person name="Kruys A."/>
            <person name="Hutchinson M.I."/>
            <person name="Powell A.J."/>
            <person name="Barry K."/>
            <person name="Miller A.N."/>
            <person name="Grigoriev I.V."/>
            <person name="Debuchy R."/>
            <person name="Gladieux P."/>
            <person name="Hiltunen Thoren M."/>
            <person name="Johannesson H."/>
        </authorList>
    </citation>
    <scope>NUCLEOTIDE SEQUENCE</scope>
    <source>
        <strain evidence="5">CBS 892.96</strain>
    </source>
</reference>
<gene>
    <name evidence="5" type="ORF">QBC36DRAFT_351822</name>
</gene>
<feature type="repeat" description="ANK" evidence="3">
    <location>
        <begin position="558"/>
        <end position="590"/>
    </location>
</feature>
<feature type="repeat" description="ANK" evidence="3">
    <location>
        <begin position="521"/>
        <end position="543"/>
    </location>
</feature>
<proteinExistence type="predicted"/>
<evidence type="ECO:0000256" key="3">
    <source>
        <dbReference type="PROSITE-ProRule" id="PRU00023"/>
    </source>
</evidence>
<dbReference type="SUPFAM" id="SSF48403">
    <property type="entry name" value="Ankyrin repeat"/>
    <property type="match status" value="1"/>
</dbReference>
<keyword evidence="1" id="KW-0677">Repeat</keyword>
<name>A0AAN6W7M6_9PEZI</name>
<evidence type="ECO:0000313" key="6">
    <source>
        <dbReference type="Proteomes" id="UP001302321"/>
    </source>
</evidence>
<feature type="repeat" description="ANK" evidence="3">
    <location>
        <begin position="305"/>
        <end position="337"/>
    </location>
</feature>
<organism evidence="5 6">
    <name type="scientific">Triangularia setosa</name>
    <dbReference type="NCBI Taxonomy" id="2587417"/>
    <lineage>
        <taxon>Eukaryota</taxon>
        <taxon>Fungi</taxon>
        <taxon>Dikarya</taxon>
        <taxon>Ascomycota</taxon>
        <taxon>Pezizomycotina</taxon>
        <taxon>Sordariomycetes</taxon>
        <taxon>Sordariomycetidae</taxon>
        <taxon>Sordariales</taxon>
        <taxon>Podosporaceae</taxon>
        <taxon>Triangularia</taxon>
    </lineage>
</organism>
<dbReference type="Pfam" id="PF00023">
    <property type="entry name" value="Ank"/>
    <property type="match status" value="1"/>
</dbReference>
<dbReference type="Proteomes" id="UP001302321">
    <property type="component" value="Unassembled WGS sequence"/>
</dbReference>
<feature type="repeat" description="ANK" evidence="3">
    <location>
        <begin position="422"/>
        <end position="454"/>
    </location>
</feature>
<evidence type="ECO:0000256" key="1">
    <source>
        <dbReference type="ARBA" id="ARBA00022737"/>
    </source>
</evidence>
<dbReference type="PANTHER" id="PTHR24123:SF33">
    <property type="entry name" value="PROTEIN HOS4"/>
    <property type="match status" value="1"/>
</dbReference>
<keyword evidence="6" id="KW-1185">Reference proteome</keyword>
<evidence type="ECO:0000313" key="5">
    <source>
        <dbReference type="EMBL" id="KAK4176681.1"/>
    </source>
</evidence>
<dbReference type="Pfam" id="PF13606">
    <property type="entry name" value="Ank_3"/>
    <property type="match status" value="1"/>
</dbReference>
<dbReference type="PROSITE" id="PS50297">
    <property type="entry name" value="ANK_REP_REGION"/>
    <property type="match status" value="8"/>
</dbReference>
<dbReference type="PROSITE" id="PS50088">
    <property type="entry name" value="ANK_REPEAT"/>
    <property type="match status" value="9"/>
</dbReference>
<accession>A0AAN6W7M6</accession>
<feature type="repeat" description="ANK" evidence="3">
    <location>
        <begin position="488"/>
        <end position="520"/>
    </location>
</feature>